<keyword evidence="6" id="KW-0408">Iron</keyword>
<dbReference type="Gene3D" id="3.50.50.60">
    <property type="entry name" value="FAD/NAD(P)-binding domain"/>
    <property type="match status" value="2"/>
</dbReference>
<keyword evidence="11" id="KW-1185">Reference proteome</keyword>
<dbReference type="InterPro" id="IPR052034">
    <property type="entry name" value="NasD-like"/>
</dbReference>
<proteinExistence type="predicted"/>
<dbReference type="EMBL" id="CAUYUJ010019499">
    <property type="protein sequence ID" value="CAK0891625.1"/>
    <property type="molecule type" value="Genomic_DNA"/>
</dbReference>
<feature type="region of interest" description="Disordered" evidence="8">
    <location>
        <begin position="1"/>
        <end position="33"/>
    </location>
</feature>
<dbReference type="Proteomes" id="UP001189429">
    <property type="component" value="Unassembled WGS sequence"/>
</dbReference>
<dbReference type="SUPFAM" id="SSF51905">
    <property type="entry name" value="FAD/NAD(P)-binding domain"/>
    <property type="match status" value="2"/>
</dbReference>
<evidence type="ECO:0000313" key="11">
    <source>
        <dbReference type="Proteomes" id="UP001189429"/>
    </source>
</evidence>
<evidence type="ECO:0000256" key="1">
    <source>
        <dbReference type="ARBA" id="ARBA00001929"/>
    </source>
</evidence>
<dbReference type="PRINTS" id="PR00368">
    <property type="entry name" value="FADPNR"/>
</dbReference>
<keyword evidence="4" id="KW-0479">Metal-binding</keyword>
<dbReference type="InterPro" id="IPR023753">
    <property type="entry name" value="FAD/NAD-binding_dom"/>
</dbReference>
<evidence type="ECO:0000256" key="5">
    <source>
        <dbReference type="ARBA" id="ARBA00023002"/>
    </source>
</evidence>
<comment type="caution">
    <text evidence="10">The sequence shown here is derived from an EMBL/GenBank/DDBJ whole genome shotgun (WGS) entry which is preliminary data.</text>
</comment>
<dbReference type="Pfam" id="PF07992">
    <property type="entry name" value="Pyr_redox_2"/>
    <property type="match status" value="1"/>
</dbReference>
<keyword evidence="5" id="KW-0560">Oxidoreductase</keyword>
<evidence type="ECO:0000256" key="6">
    <source>
        <dbReference type="ARBA" id="ARBA00023004"/>
    </source>
</evidence>
<evidence type="ECO:0000313" key="10">
    <source>
        <dbReference type="EMBL" id="CAK0891625.1"/>
    </source>
</evidence>
<reference evidence="10" key="1">
    <citation type="submission" date="2023-10" db="EMBL/GenBank/DDBJ databases">
        <authorList>
            <person name="Chen Y."/>
            <person name="Shah S."/>
            <person name="Dougan E. K."/>
            <person name="Thang M."/>
            <person name="Chan C."/>
        </authorList>
    </citation>
    <scope>NUCLEOTIDE SEQUENCE [LARGE SCALE GENOMIC DNA]</scope>
</reference>
<evidence type="ECO:0000256" key="3">
    <source>
        <dbReference type="ARBA" id="ARBA00022617"/>
    </source>
</evidence>
<feature type="domain" description="FAD/NAD(P)-binding" evidence="9">
    <location>
        <begin position="42"/>
        <end position="362"/>
    </location>
</feature>
<dbReference type="PANTHER" id="PTHR43809:SF1">
    <property type="entry name" value="NITRITE REDUCTASE (NADH) LARGE SUBUNIT"/>
    <property type="match status" value="1"/>
</dbReference>
<organism evidence="10 11">
    <name type="scientific">Prorocentrum cordatum</name>
    <dbReference type="NCBI Taxonomy" id="2364126"/>
    <lineage>
        <taxon>Eukaryota</taxon>
        <taxon>Sar</taxon>
        <taxon>Alveolata</taxon>
        <taxon>Dinophyceae</taxon>
        <taxon>Prorocentrales</taxon>
        <taxon>Prorocentraceae</taxon>
        <taxon>Prorocentrum</taxon>
    </lineage>
</organism>
<gene>
    <name evidence="10" type="ORF">PCOR1329_LOCUS71507</name>
</gene>
<dbReference type="InterPro" id="IPR036188">
    <property type="entry name" value="FAD/NAD-bd_sf"/>
</dbReference>
<evidence type="ECO:0000256" key="2">
    <source>
        <dbReference type="ARBA" id="ARBA00005096"/>
    </source>
</evidence>
<accession>A0ABN9X1X8</accession>
<keyword evidence="7" id="KW-0411">Iron-sulfur</keyword>
<keyword evidence="3" id="KW-0349">Heme</keyword>
<comment type="cofactor">
    <cofactor evidence="1">
        <name>siroheme</name>
        <dbReference type="ChEBI" id="CHEBI:60052"/>
    </cofactor>
</comment>
<evidence type="ECO:0000256" key="4">
    <source>
        <dbReference type="ARBA" id="ARBA00022723"/>
    </source>
</evidence>
<evidence type="ECO:0000256" key="7">
    <source>
        <dbReference type="ARBA" id="ARBA00023014"/>
    </source>
</evidence>
<protein>
    <recommendedName>
        <fullName evidence="9">FAD/NAD(P)-binding domain-containing protein</fullName>
    </recommendedName>
</protein>
<evidence type="ECO:0000259" key="9">
    <source>
        <dbReference type="Pfam" id="PF07992"/>
    </source>
</evidence>
<dbReference type="PANTHER" id="PTHR43809">
    <property type="entry name" value="NITRITE REDUCTASE (NADH) LARGE SUBUNIT"/>
    <property type="match status" value="1"/>
</dbReference>
<evidence type="ECO:0000256" key="8">
    <source>
        <dbReference type="SAM" id="MobiDB-lite"/>
    </source>
</evidence>
<comment type="pathway">
    <text evidence="2">Nitrogen metabolism; nitrate reduction (assimilation).</text>
</comment>
<sequence length="476" mass="50648">MGCQHTRLGQRPGDARGVMSTGGAAPSDIATASRGAHEPRPLVVVGHGPTSHAFLKSLRLQSPVEYQVTVLCEEPRPAYDRVRLTEYLQDRDSDRRDRMRLSLVSEAEMLGRGVRLVYGRGTAIDRHAKLVTVVTVAGAEEQLPYEVLVLATGSSCFVPPVPGLSLPHKANPLWPDDPASRPPGVFVYRTIEDLDRLIAAVERGASKAAVIGGGLLGLEVAGALRDLGLDCCVLESAPHLLSSQLNRAAGEMLAQKVADLGLTVHTEAVLDEVMLQDGRASSVRFYAAGASEPSEVEVQIVVVAAGVVPRDGLARGCGLALGRRGGVKVDSGLRSSDPSIFAIGEVAAIGGDTCYGLWAPGVEQAGALARVLAEGPGAARYEGSDLSTDLKLAGVPVAAFGRDAAFWAERQFDDGAQGVRHEDLYGEEAGVYAALPFSRRQPPARRHPGGRHAAVRRAARDLQKRWQSRQLVARWR</sequence>
<name>A0ABN9X1X8_9DINO</name>